<feature type="region of interest" description="Disordered" evidence="1">
    <location>
        <begin position="184"/>
        <end position="210"/>
    </location>
</feature>
<sequence length="304" mass="31812">MTAVAVLLAALLAQAPSEPGPSGLTLPGYRLHLVVDESVDADTLRALAGSGTVLWLRTRSNMLRDSTVEAVALFPEAYVLFRPPLLEAHADQFRRAPRAGVWVGSESLGKGVGWHSRLGPRRVAVEVRGPLDTEVARKVAALRPARVTWLPGEADATLAGWGELAQLPGTKVLALAGVAGVAQAAGSLSPGPRGERAEASASEAAPRPRPCVEEEVLPGLLRAARSRVALRVDMGAPVDGPPCGMTRRVRVSGAPDDAALVALFSRAPDSELELDVGADPAALANARRWVERLEAAVRGDGSTR</sequence>
<evidence type="ECO:0000313" key="3">
    <source>
        <dbReference type="Proteomes" id="UP000518300"/>
    </source>
</evidence>
<keyword evidence="3" id="KW-1185">Reference proteome</keyword>
<proteinExistence type="predicted"/>
<dbReference type="AlphaFoldDB" id="A0A848L6F1"/>
<comment type="caution">
    <text evidence="2">The sequence shown here is derived from an EMBL/GenBank/DDBJ whole genome shotgun (WGS) entry which is preliminary data.</text>
</comment>
<organism evidence="2 3">
    <name type="scientific">Pyxidicoccus fallax</name>
    <dbReference type="NCBI Taxonomy" id="394095"/>
    <lineage>
        <taxon>Bacteria</taxon>
        <taxon>Pseudomonadati</taxon>
        <taxon>Myxococcota</taxon>
        <taxon>Myxococcia</taxon>
        <taxon>Myxococcales</taxon>
        <taxon>Cystobacterineae</taxon>
        <taxon>Myxococcaceae</taxon>
        <taxon>Pyxidicoccus</taxon>
    </lineage>
</organism>
<accession>A0A848L6F1</accession>
<name>A0A848L6F1_9BACT</name>
<evidence type="ECO:0000313" key="2">
    <source>
        <dbReference type="EMBL" id="NMO13852.1"/>
    </source>
</evidence>
<protein>
    <submittedName>
        <fullName evidence="2">Uncharacterized protein</fullName>
    </submittedName>
</protein>
<reference evidence="2 3" key="1">
    <citation type="submission" date="2020-04" db="EMBL/GenBank/DDBJ databases">
        <title>Draft genome of Pyxidicoccus fallax type strain.</title>
        <authorList>
            <person name="Whitworth D.E."/>
        </authorList>
    </citation>
    <scope>NUCLEOTIDE SEQUENCE [LARGE SCALE GENOMIC DNA]</scope>
    <source>
        <strain evidence="2 3">DSM 14698</strain>
    </source>
</reference>
<dbReference type="Proteomes" id="UP000518300">
    <property type="component" value="Unassembled WGS sequence"/>
</dbReference>
<gene>
    <name evidence="2" type="ORF">HG543_03115</name>
</gene>
<evidence type="ECO:0000256" key="1">
    <source>
        <dbReference type="SAM" id="MobiDB-lite"/>
    </source>
</evidence>
<dbReference type="RefSeq" id="WP_169343137.1">
    <property type="nucleotide sequence ID" value="NZ_JABBJJ010000009.1"/>
</dbReference>
<dbReference type="EMBL" id="JABBJJ010000009">
    <property type="protein sequence ID" value="NMO13852.1"/>
    <property type="molecule type" value="Genomic_DNA"/>
</dbReference>